<dbReference type="RefSeq" id="WP_190014772.1">
    <property type="nucleotide sequence ID" value="NZ_FQZV01000094.1"/>
</dbReference>
<feature type="transmembrane region" description="Helical" evidence="1">
    <location>
        <begin position="13"/>
        <end position="32"/>
    </location>
</feature>
<feature type="non-terminal residue" evidence="2">
    <location>
        <position position="1"/>
    </location>
</feature>
<keyword evidence="1" id="KW-0472">Membrane</keyword>
<dbReference type="Proteomes" id="UP000184536">
    <property type="component" value="Unassembled WGS sequence"/>
</dbReference>
<organism evidence="2 3">
    <name type="scientific">Geosporobacter subterraneus DSM 17957</name>
    <dbReference type="NCBI Taxonomy" id="1121919"/>
    <lineage>
        <taxon>Bacteria</taxon>
        <taxon>Bacillati</taxon>
        <taxon>Bacillota</taxon>
        <taxon>Clostridia</taxon>
        <taxon>Peptostreptococcales</taxon>
        <taxon>Thermotaleaceae</taxon>
        <taxon>Geosporobacter</taxon>
    </lineage>
</organism>
<keyword evidence="3" id="KW-1185">Reference proteome</keyword>
<keyword evidence="1" id="KW-1133">Transmembrane helix</keyword>
<reference evidence="3" key="1">
    <citation type="submission" date="2016-11" db="EMBL/GenBank/DDBJ databases">
        <authorList>
            <person name="Varghese N."/>
            <person name="Submissions S."/>
        </authorList>
    </citation>
    <scope>NUCLEOTIDE SEQUENCE [LARGE SCALE GENOMIC DNA]</scope>
    <source>
        <strain evidence="3">DSM 17957</strain>
    </source>
</reference>
<proteinExistence type="predicted"/>
<keyword evidence="1" id="KW-0812">Transmembrane</keyword>
<protein>
    <submittedName>
        <fullName evidence="2">Uncharacterized protein</fullName>
    </submittedName>
</protein>
<gene>
    <name evidence="2" type="ORF">SAMN02745975_03867</name>
</gene>
<dbReference type="AlphaFoldDB" id="A0A1M6QJR4"/>
<evidence type="ECO:0000313" key="2">
    <source>
        <dbReference type="EMBL" id="SHK20524.1"/>
    </source>
</evidence>
<name>A0A1M6QJR4_9FIRM</name>
<evidence type="ECO:0000313" key="3">
    <source>
        <dbReference type="Proteomes" id="UP000184536"/>
    </source>
</evidence>
<dbReference type="EMBL" id="FQZV01000094">
    <property type="protein sequence ID" value="SHK20524.1"/>
    <property type="molecule type" value="Genomic_DNA"/>
</dbReference>
<sequence length="108" mass="12171">NSLYVDSPRRVEAIGYLMILLMLLLSIAEYVVRRELAQEKAFIIGPGKVKMTKPSLLAIYRIFYSVATVSITIDGQIHRGFTKELAPNVKTILRYLGIPENIYIRGAS</sequence>
<evidence type="ECO:0000256" key="1">
    <source>
        <dbReference type="SAM" id="Phobius"/>
    </source>
</evidence>
<accession>A0A1M6QJR4</accession>